<evidence type="ECO:0008006" key="4">
    <source>
        <dbReference type="Google" id="ProtNLM"/>
    </source>
</evidence>
<evidence type="ECO:0000256" key="1">
    <source>
        <dbReference type="SAM" id="MobiDB-lite"/>
    </source>
</evidence>
<dbReference type="InterPro" id="IPR036249">
    <property type="entry name" value="Thioredoxin-like_sf"/>
</dbReference>
<evidence type="ECO:0000313" key="3">
    <source>
        <dbReference type="Proteomes" id="UP001283361"/>
    </source>
</evidence>
<sequence>MFFYPVNLFFEDNGNTVDILLVLRSLLFFNVKDHFERRLHLNEKYDVKYDFPWVADPNAGQDLNGEPTVGIHRASYTSRKVENAQNQNRGYTTLRHSKQDSNLNSKWAQDVALSSTSFHLGNSVQTNNKVIMPATPEETSAVLTSLSEISDHCKDLIVNAKECVKGDVEQFISKDIGKLFKVVWTYKKAFERLQVKNKAEFEQALSHFFRFGKVRELFDEVLENEQAWDEFLLQVDSQLVVSNEKPLVEGDQAPINLSVTDARTELEALEKELLQANSKVLLVSFGEEYGAKRWLEETGSFFDMVLDPQRKIYQAFGLNRSVFKVWSIECMCFYADKLIAGRQFPKPLENVHDDPQQMGGDFVLDASGKVIFTHCSQISSDRPSMETLLSVIRQKRSVQQTDELAEDEGPPLKKVKRSSSTSV</sequence>
<dbReference type="Pfam" id="PF13911">
    <property type="entry name" value="AhpC-TSA_2"/>
    <property type="match status" value="1"/>
</dbReference>
<accession>A0AAE1D389</accession>
<dbReference type="EMBL" id="JAWDGP010005602">
    <property type="protein sequence ID" value="KAK3755331.1"/>
    <property type="molecule type" value="Genomic_DNA"/>
</dbReference>
<feature type="region of interest" description="Disordered" evidence="1">
    <location>
        <begin position="398"/>
        <end position="423"/>
    </location>
</feature>
<keyword evidence="3" id="KW-1185">Reference proteome</keyword>
<proteinExistence type="predicted"/>
<dbReference type="InterPro" id="IPR032801">
    <property type="entry name" value="PXL2A/B/C"/>
</dbReference>
<evidence type="ECO:0000313" key="2">
    <source>
        <dbReference type="EMBL" id="KAK3755331.1"/>
    </source>
</evidence>
<dbReference type="AlphaFoldDB" id="A0AAE1D389"/>
<dbReference type="SUPFAM" id="SSF52833">
    <property type="entry name" value="Thioredoxin-like"/>
    <property type="match status" value="1"/>
</dbReference>
<gene>
    <name evidence="2" type="ORF">RRG08_026061</name>
</gene>
<comment type="caution">
    <text evidence="2">The sequence shown here is derived from an EMBL/GenBank/DDBJ whole genome shotgun (WGS) entry which is preliminary data.</text>
</comment>
<organism evidence="2 3">
    <name type="scientific">Elysia crispata</name>
    <name type="common">lettuce slug</name>
    <dbReference type="NCBI Taxonomy" id="231223"/>
    <lineage>
        <taxon>Eukaryota</taxon>
        <taxon>Metazoa</taxon>
        <taxon>Spiralia</taxon>
        <taxon>Lophotrochozoa</taxon>
        <taxon>Mollusca</taxon>
        <taxon>Gastropoda</taxon>
        <taxon>Heterobranchia</taxon>
        <taxon>Euthyneura</taxon>
        <taxon>Panpulmonata</taxon>
        <taxon>Sacoglossa</taxon>
        <taxon>Placobranchoidea</taxon>
        <taxon>Plakobranchidae</taxon>
        <taxon>Elysia</taxon>
    </lineage>
</organism>
<dbReference type="Gene3D" id="3.40.30.10">
    <property type="entry name" value="Glutaredoxin"/>
    <property type="match status" value="1"/>
</dbReference>
<dbReference type="Proteomes" id="UP001283361">
    <property type="component" value="Unassembled WGS sequence"/>
</dbReference>
<reference evidence="2" key="1">
    <citation type="journal article" date="2023" name="G3 (Bethesda)">
        <title>A reference genome for the long-term kleptoplast-retaining sea slug Elysia crispata morphotype clarki.</title>
        <authorList>
            <person name="Eastman K.E."/>
            <person name="Pendleton A.L."/>
            <person name="Shaikh M.A."/>
            <person name="Suttiyut T."/>
            <person name="Ogas R."/>
            <person name="Tomko P."/>
            <person name="Gavelis G."/>
            <person name="Widhalm J.R."/>
            <person name="Wisecaver J.H."/>
        </authorList>
    </citation>
    <scope>NUCLEOTIDE SEQUENCE</scope>
    <source>
        <strain evidence="2">ECLA1</strain>
    </source>
</reference>
<name>A0AAE1D389_9GAST</name>
<protein>
    <recommendedName>
        <fullName evidence="4">Thioredoxin domain-containing protein</fullName>
    </recommendedName>
</protein>